<dbReference type="GO" id="GO:0008484">
    <property type="term" value="F:sulfuric ester hydrolase activity"/>
    <property type="evidence" value="ECO:0007669"/>
    <property type="project" value="TreeGrafter"/>
</dbReference>
<organism evidence="5">
    <name type="scientific">Microbacterium sp. LWS13-1.2</name>
    <dbReference type="NCBI Taxonomy" id="3135264"/>
    <lineage>
        <taxon>Bacteria</taxon>
        <taxon>Bacillati</taxon>
        <taxon>Actinomycetota</taxon>
        <taxon>Actinomycetes</taxon>
        <taxon>Micrococcales</taxon>
        <taxon>Microbacteriaceae</taxon>
        <taxon>Microbacterium</taxon>
    </lineage>
</organism>
<name>A0AAU6SE15_9MICO</name>
<dbReference type="SUPFAM" id="SSF53649">
    <property type="entry name" value="Alkaline phosphatase-like"/>
    <property type="match status" value="1"/>
</dbReference>
<keyword evidence="1" id="KW-0479">Metal-binding</keyword>
<evidence type="ECO:0000256" key="2">
    <source>
        <dbReference type="ARBA" id="ARBA00022801"/>
    </source>
</evidence>
<reference evidence="5" key="1">
    <citation type="submission" date="2024-04" db="EMBL/GenBank/DDBJ databases">
        <authorList>
            <person name="Roder T."/>
            <person name="Oberhansli S."/>
            <person name="Kreuzer M."/>
        </authorList>
    </citation>
    <scope>NUCLEOTIDE SEQUENCE</scope>
    <source>
        <strain evidence="5">LWS13-1.2</strain>
    </source>
</reference>
<protein>
    <submittedName>
        <fullName evidence="5">Sulfatase-like hydrolase/transferase</fullName>
    </submittedName>
</protein>
<dbReference type="GO" id="GO:0005737">
    <property type="term" value="C:cytoplasm"/>
    <property type="evidence" value="ECO:0007669"/>
    <property type="project" value="TreeGrafter"/>
</dbReference>
<dbReference type="RefSeq" id="WP_349426063.1">
    <property type="nucleotide sequence ID" value="NZ_CP151632.1"/>
</dbReference>
<dbReference type="PANTHER" id="PTHR45953">
    <property type="entry name" value="IDURONATE 2-SULFATASE"/>
    <property type="match status" value="1"/>
</dbReference>
<evidence type="ECO:0000313" key="5">
    <source>
        <dbReference type="EMBL" id="WZO35225.1"/>
    </source>
</evidence>
<dbReference type="CDD" id="cd16037">
    <property type="entry name" value="sulfatase_like"/>
    <property type="match status" value="1"/>
</dbReference>
<feature type="compositionally biased region" description="Basic and acidic residues" evidence="3">
    <location>
        <begin position="138"/>
        <end position="154"/>
    </location>
</feature>
<dbReference type="Pfam" id="PF00884">
    <property type="entry name" value="Sulfatase"/>
    <property type="match status" value="1"/>
</dbReference>
<accession>A0AAU6SE15</accession>
<dbReference type="InterPro" id="IPR000917">
    <property type="entry name" value="Sulfatase_N"/>
</dbReference>
<gene>
    <name evidence="5" type="ORF">MRBLWS13_002916</name>
</gene>
<dbReference type="InterPro" id="IPR017850">
    <property type="entry name" value="Alkaline_phosphatase_core_sf"/>
</dbReference>
<dbReference type="AlphaFoldDB" id="A0AAU6SE15"/>
<dbReference type="Gene3D" id="3.40.720.10">
    <property type="entry name" value="Alkaline Phosphatase, subunit A"/>
    <property type="match status" value="1"/>
</dbReference>
<dbReference type="GO" id="GO:0046872">
    <property type="term" value="F:metal ion binding"/>
    <property type="evidence" value="ECO:0007669"/>
    <property type="project" value="UniProtKB-KW"/>
</dbReference>
<feature type="region of interest" description="Disordered" evidence="3">
    <location>
        <begin position="129"/>
        <end position="154"/>
    </location>
</feature>
<sequence>MKPANFVLLMADEHSRKYLGCYGHDQVRTPNLDRLAEAGTLFDAAYCPSPLCVPSRASLATGRPPHETRTWDDASPYLGPEGDSWGHRLTANGSTVVTIGKLHYRSADDPTGFPDQRIPLHVKEGVGNLKGLLRGRGPTHEASRRHVTDAGEGSTDYHEYDREVARLACQWIREEASRLDRPWALVVSFVAPHFPYIAPPEYWEMYRDANLTLPVSGDPTVWSRHPALEFFRRQHALDVPLTPPQTLEALRAYAALATFVDDLIGEVLRTLEEQGFLANTRILYTSDHGDHLGEHGAWKKGTMLESSAGVPMILAGPDVPAGKVSGTNVSLIDVFPTIVESAGASYLPEDASLTGTSLVRLANADDADREIFCEYHSSWSTRAVYMIRRGAYKYIHHVDGPAQLFDVRQDPDELNDLASDEAQAERLADMETSLRARLDPERTDEIVRTQQSALIDAAGGVDALRGERTLDFSPPPPAAHA</sequence>
<proteinExistence type="predicted"/>
<evidence type="ECO:0000256" key="3">
    <source>
        <dbReference type="SAM" id="MobiDB-lite"/>
    </source>
</evidence>
<evidence type="ECO:0000259" key="4">
    <source>
        <dbReference type="Pfam" id="PF00884"/>
    </source>
</evidence>
<keyword evidence="2 5" id="KW-0378">Hydrolase</keyword>
<evidence type="ECO:0000256" key="1">
    <source>
        <dbReference type="ARBA" id="ARBA00022723"/>
    </source>
</evidence>
<feature type="domain" description="Sulfatase N-terminal" evidence="4">
    <location>
        <begin position="5"/>
        <end position="343"/>
    </location>
</feature>
<dbReference type="PANTHER" id="PTHR45953:SF1">
    <property type="entry name" value="IDURONATE 2-SULFATASE"/>
    <property type="match status" value="1"/>
</dbReference>
<dbReference type="EMBL" id="CP151632">
    <property type="protein sequence ID" value="WZO35225.1"/>
    <property type="molecule type" value="Genomic_DNA"/>
</dbReference>